<dbReference type="AlphaFoldDB" id="A0A087SIV0"/>
<proteinExistence type="predicted"/>
<accession>A0A087SIV0</accession>
<dbReference type="GeneID" id="23613887"/>
<name>A0A087SIV0_AUXPR</name>
<evidence type="ECO:0000313" key="3">
    <source>
        <dbReference type="Proteomes" id="UP000028924"/>
    </source>
</evidence>
<evidence type="ECO:0000313" key="2">
    <source>
        <dbReference type="EMBL" id="KFM25654.1"/>
    </source>
</evidence>
<organism evidence="2 3">
    <name type="scientific">Auxenochlorella protothecoides</name>
    <name type="common">Green microalga</name>
    <name type="synonym">Chlorella protothecoides</name>
    <dbReference type="NCBI Taxonomy" id="3075"/>
    <lineage>
        <taxon>Eukaryota</taxon>
        <taxon>Viridiplantae</taxon>
        <taxon>Chlorophyta</taxon>
        <taxon>core chlorophytes</taxon>
        <taxon>Trebouxiophyceae</taxon>
        <taxon>Chlorellales</taxon>
        <taxon>Chlorellaceae</taxon>
        <taxon>Auxenochlorella</taxon>
    </lineage>
</organism>
<dbReference type="Proteomes" id="UP000028924">
    <property type="component" value="Unassembled WGS sequence"/>
</dbReference>
<gene>
    <name evidence="2" type="ORF">F751_2496</name>
</gene>
<evidence type="ECO:0000256" key="1">
    <source>
        <dbReference type="SAM" id="MobiDB-lite"/>
    </source>
</evidence>
<dbReference type="EMBL" id="KL662122">
    <property type="protein sequence ID" value="KFM25654.1"/>
    <property type="molecule type" value="Genomic_DNA"/>
</dbReference>
<dbReference type="RefSeq" id="XP_011398550.1">
    <property type="nucleotide sequence ID" value="XM_011400248.1"/>
</dbReference>
<reference evidence="2 3" key="1">
    <citation type="journal article" date="2014" name="BMC Genomics">
        <title>Oil accumulation mechanisms of the oleaginous microalga Chlorella protothecoides revealed through its genome, transcriptomes, and proteomes.</title>
        <authorList>
            <person name="Gao C."/>
            <person name="Wang Y."/>
            <person name="Shen Y."/>
            <person name="Yan D."/>
            <person name="He X."/>
            <person name="Dai J."/>
            <person name="Wu Q."/>
        </authorList>
    </citation>
    <scope>NUCLEOTIDE SEQUENCE [LARGE SCALE GENOMIC DNA]</scope>
    <source>
        <strain evidence="2 3">0710</strain>
    </source>
</reference>
<keyword evidence="3" id="KW-1185">Reference proteome</keyword>
<feature type="compositionally biased region" description="Basic residues" evidence="1">
    <location>
        <begin position="1"/>
        <end position="25"/>
    </location>
</feature>
<protein>
    <submittedName>
        <fullName evidence="2">Uncharacterized protein</fullName>
    </submittedName>
</protein>
<sequence>MQRRHLRRLRARRRRQTSFSARRRPSAPAYSRPGGAWPAPQWGESGPATRQGWAHSCCYVQGWWIGRCPAPPEPCRCPPPPWLAGAWTAALGEARRGQALWVARRRRWSSQHHHPMPLPARKPPSLLQTRPAGIYIGHWQ</sequence>
<feature type="region of interest" description="Disordered" evidence="1">
    <location>
        <begin position="1"/>
        <end position="51"/>
    </location>
</feature>
<dbReference type="KEGG" id="apro:F751_2496"/>